<gene>
    <name evidence="2" type="ORF">HMPREF3230_00068</name>
</gene>
<evidence type="ECO:0000313" key="2">
    <source>
        <dbReference type="EMBL" id="KXI19180.1"/>
    </source>
</evidence>
<dbReference type="RefSeq" id="WP_075523017.1">
    <property type="nucleotide sequence ID" value="NZ_KQ961849.1"/>
</dbReference>
<keyword evidence="1" id="KW-0472">Membrane</keyword>
<keyword evidence="1" id="KW-1133">Transmembrane helix</keyword>
<evidence type="ECO:0000313" key="3">
    <source>
        <dbReference type="Proteomes" id="UP000070505"/>
    </source>
</evidence>
<dbReference type="Proteomes" id="UP000070505">
    <property type="component" value="Unassembled WGS sequence"/>
</dbReference>
<reference evidence="2 3" key="1">
    <citation type="submission" date="2016-02" db="EMBL/GenBank/DDBJ databases">
        <authorList>
            <person name="Wen L."/>
            <person name="He K."/>
            <person name="Yang H."/>
        </authorList>
    </citation>
    <scope>NUCLEOTIDE SEQUENCE [LARGE SCALE GENOMIC DNA]</scope>
    <source>
        <strain evidence="2 3">CMW7778B</strain>
    </source>
</reference>
<feature type="transmembrane region" description="Helical" evidence="1">
    <location>
        <begin position="74"/>
        <end position="99"/>
    </location>
</feature>
<organism evidence="2 3">
    <name type="scientific">Gardnerella vaginalis</name>
    <dbReference type="NCBI Taxonomy" id="2702"/>
    <lineage>
        <taxon>Bacteria</taxon>
        <taxon>Bacillati</taxon>
        <taxon>Actinomycetota</taxon>
        <taxon>Actinomycetes</taxon>
        <taxon>Bifidobacteriales</taxon>
        <taxon>Bifidobacteriaceae</taxon>
        <taxon>Gardnerella</taxon>
    </lineage>
</organism>
<evidence type="ECO:0000256" key="1">
    <source>
        <dbReference type="SAM" id="Phobius"/>
    </source>
</evidence>
<proteinExistence type="predicted"/>
<comment type="caution">
    <text evidence="2">The sequence shown here is derived from an EMBL/GenBank/DDBJ whole genome shotgun (WGS) entry which is preliminary data.</text>
</comment>
<feature type="transmembrane region" description="Helical" evidence="1">
    <location>
        <begin position="50"/>
        <end position="68"/>
    </location>
</feature>
<evidence type="ECO:0008006" key="4">
    <source>
        <dbReference type="Google" id="ProtNLM"/>
    </source>
</evidence>
<name>A0A135ZBY0_GARVA</name>
<keyword evidence="1" id="KW-0812">Transmembrane</keyword>
<accession>A0A135ZBY0</accession>
<feature type="transmembrane region" description="Helical" evidence="1">
    <location>
        <begin position="6"/>
        <end position="29"/>
    </location>
</feature>
<dbReference type="EMBL" id="LSRC01000003">
    <property type="protein sequence ID" value="KXI19180.1"/>
    <property type="molecule type" value="Genomic_DNA"/>
</dbReference>
<protein>
    <recommendedName>
        <fullName evidence="4">DUF4418 domain-containing protein</fullName>
    </recommendedName>
</protein>
<feature type="transmembrane region" description="Helical" evidence="1">
    <location>
        <begin position="111"/>
        <end position="132"/>
    </location>
</feature>
<dbReference type="InterPro" id="IPR025531">
    <property type="entry name" value="DUF4418"/>
</dbReference>
<dbReference type="AlphaFoldDB" id="A0A135ZBY0"/>
<dbReference type="Pfam" id="PF14387">
    <property type="entry name" value="DUF4418"/>
    <property type="match status" value="1"/>
</dbReference>
<dbReference type="PATRIC" id="fig|2702.101.peg.69"/>
<sequence length="138" mass="14486">MKNKLFASIPAIIFGILIAIAPFTFAKVCGSMGMSKMHMMHGACYYTGQAALGIGIIIALLGVVALFVKAPVRAGISIAIVANSLLMIAVPTFLIGVCNSPMMKCNSVTRPTLIVLSVLTAVISASCAYFDLKNESEN</sequence>